<feature type="chain" id="PRO_5032953139" evidence="4">
    <location>
        <begin position="22"/>
        <end position="253"/>
    </location>
</feature>
<dbReference type="Gene3D" id="2.120.10.30">
    <property type="entry name" value="TolB, C-terminal domain"/>
    <property type="match status" value="2"/>
</dbReference>
<accession>A0A818UKU7</accession>
<proteinExistence type="predicted"/>
<evidence type="ECO:0000313" key="6">
    <source>
        <dbReference type="Proteomes" id="UP000663868"/>
    </source>
</evidence>
<name>A0A818UKU7_9BILA</name>
<reference evidence="5" key="1">
    <citation type="submission" date="2021-02" db="EMBL/GenBank/DDBJ databases">
        <authorList>
            <person name="Nowell W R."/>
        </authorList>
    </citation>
    <scope>NUCLEOTIDE SEQUENCE</scope>
</reference>
<dbReference type="InterPro" id="IPR001258">
    <property type="entry name" value="NHL_repeat"/>
</dbReference>
<dbReference type="AlphaFoldDB" id="A0A818UKU7"/>
<dbReference type="InterPro" id="IPR011042">
    <property type="entry name" value="6-blade_b-propeller_TolB-like"/>
</dbReference>
<comment type="caution">
    <text evidence="5">The sequence shown here is derived from an EMBL/GenBank/DDBJ whole genome shotgun (WGS) entry which is preliminary data.</text>
</comment>
<evidence type="ECO:0000256" key="1">
    <source>
        <dbReference type="ARBA" id="ARBA00022729"/>
    </source>
</evidence>
<sequence length="253" mass="27639">MTTIKIYCYIIFAILSVTAVAGGNGEGSGLKQLAASMGIFIDDEKTIYITEAMNKRIVAWKRDSKNGQVIVDGNGNDQLTWPTDVICGGLTIDKSGFIYISDWRNNEVRQWIEGDQYGRIVAGGSGYGNGLNQFNHPDSLFVDEDQSVYVSDRFNHRVMKWEKDATEGVVVASGDGMGNNLNQLNESSGVIVDHLGQIYVADCWNHRVMRWIEGDKNGEIVIGGNSVGDGSNQLNAPASLSFDVEGNLYVADV</sequence>
<evidence type="ECO:0000313" key="5">
    <source>
        <dbReference type="EMBL" id="CAF3696846.1"/>
    </source>
</evidence>
<dbReference type="Proteomes" id="UP000663868">
    <property type="component" value="Unassembled WGS sequence"/>
</dbReference>
<dbReference type="CDD" id="cd05819">
    <property type="entry name" value="NHL"/>
    <property type="match status" value="1"/>
</dbReference>
<evidence type="ECO:0000256" key="3">
    <source>
        <dbReference type="ARBA" id="ARBA00023180"/>
    </source>
</evidence>
<evidence type="ECO:0000256" key="4">
    <source>
        <dbReference type="SAM" id="SignalP"/>
    </source>
</evidence>
<keyword evidence="3" id="KW-0325">Glycoprotein</keyword>
<keyword evidence="2" id="KW-0677">Repeat</keyword>
<dbReference type="Pfam" id="PF01436">
    <property type="entry name" value="NHL"/>
    <property type="match status" value="1"/>
</dbReference>
<evidence type="ECO:0000256" key="2">
    <source>
        <dbReference type="ARBA" id="ARBA00022737"/>
    </source>
</evidence>
<dbReference type="SUPFAM" id="SSF101898">
    <property type="entry name" value="NHL repeat"/>
    <property type="match status" value="1"/>
</dbReference>
<feature type="signal peptide" evidence="4">
    <location>
        <begin position="1"/>
        <end position="21"/>
    </location>
</feature>
<dbReference type="EMBL" id="CAJOBB010000516">
    <property type="protein sequence ID" value="CAF3696846.1"/>
    <property type="molecule type" value="Genomic_DNA"/>
</dbReference>
<dbReference type="GO" id="GO:0005576">
    <property type="term" value="C:extracellular region"/>
    <property type="evidence" value="ECO:0007669"/>
    <property type="project" value="TreeGrafter"/>
</dbReference>
<dbReference type="PANTHER" id="PTHR10680:SF14">
    <property type="entry name" value="PEPTIDYL-GLYCINE ALPHA-AMIDATING MONOOXYGENASE"/>
    <property type="match status" value="1"/>
</dbReference>
<organism evidence="5 6">
    <name type="scientific">Adineta steineri</name>
    <dbReference type="NCBI Taxonomy" id="433720"/>
    <lineage>
        <taxon>Eukaryota</taxon>
        <taxon>Metazoa</taxon>
        <taxon>Spiralia</taxon>
        <taxon>Gnathifera</taxon>
        <taxon>Rotifera</taxon>
        <taxon>Eurotatoria</taxon>
        <taxon>Bdelloidea</taxon>
        <taxon>Adinetida</taxon>
        <taxon>Adinetidae</taxon>
        <taxon>Adineta</taxon>
    </lineage>
</organism>
<gene>
    <name evidence="5" type="ORF">KXQ929_LOCUS10755</name>
</gene>
<dbReference type="PANTHER" id="PTHR10680">
    <property type="entry name" value="PEPTIDYL-GLYCINE ALPHA-AMIDATING MONOOXYGENASE"/>
    <property type="match status" value="1"/>
</dbReference>
<protein>
    <submittedName>
        <fullName evidence="5">Uncharacterized protein</fullName>
    </submittedName>
</protein>
<keyword evidence="1 4" id="KW-0732">Signal</keyword>